<dbReference type="AlphaFoldDB" id="A0A8I2B513"/>
<dbReference type="GO" id="GO:0005975">
    <property type="term" value="P:carbohydrate metabolic process"/>
    <property type="evidence" value="ECO:0007669"/>
    <property type="project" value="InterPro"/>
</dbReference>
<dbReference type="InterPro" id="IPR006837">
    <property type="entry name" value="Divergent_DAC"/>
</dbReference>
<dbReference type="SUPFAM" id="SSF88713">
    <property type="entry name" value="Glycoside hydrolase/deacetylase"/>
    <property type="match status" value="1"/>
</dbReference>
<protein>
    <submittedName>
        <fullName evidence="2">Divergent polysaccharide deacetylase family protein</fullName>
    </submittedName>
</protein>
<dbReference type="PANTHER" id="PTHR30105:SF2">
    <property type="entry name" value="DIVERGENT POLYSACCHARIDE DEACETYLASE SUPERFAMILY"/>
    <property type="match status" value="1"/>
</dbReference>
<feature type="compositionally biased region" description="Polar residues" evidence="1">
    <location>
        <begin position="326"/>
        <end position="357"/>
    </location>
</feature>
<evidence type="ECO:0000256" key="1">
    <source>
        <dbReference type="SAM" id="MobiDB-lite"/>
    </source>
</evidence>
<evidence type="ECO:0000313" key="3">
    <source>
        <dbReference type="Proteomes" id="UP000664658"/>
    </source>
</evidence>
<name>A0A8I2B513_PLESH</name>
<dbReference type="Proteomes" id="UP000664658">
    <property type="component" value="Unassembled WGS sequence"/>
</dbReference>
<dbReference type="CDD" id="cd10936">
    <property type="entry name" value="CE4_DAC2"/>
    <property type="match status" value="1"/>
</dbReference>
<organism evidence="2 3">
    <name type="scientific">Plesiomonas shigelloides</name>
    <name type="common">Aeromonas shigelloides</name>
    <dbReference type="NCBI Taxonomy" id="703"/>
    <lineage>
        <taxon>Bacteria</taxon>
        <taxon>Pseudomonadati</taxon>
        <taxon>Pseudomonadota</taxon>
        <taxon>Gammaproteobacteria</taxon>
        <taxon>Enterobacterales</taxon>
        <taxon>Enterobacteriaceae</taxon>
        <taxon>Plesiomonas</taxon>
    </lineage>
</organism>
<dbReference type="Pfam" id="PF04748">
    <property type="entry name" value="Polysacc_deac_2"/>
    <property type="match status" value="1"/>
</dbReference>
<dbReference type="Gene3D" id="3.20.20.370">
    <property type="entry name" value="Glycoside hydrolase/deacetylase"/>
    <property type="match status" value="1"/>
</dbReference>
<sequence>MSSPSLLLSRLSLAATAVLSAVKRGLSARPCLFACNRLTLQPSRLLRLNLTRLSLTLLVGGTLTGYAHAGKLAIVIDDVGYRPADQAVMRLPLPVTVAILPVAPHAARMAEQAAKQQRDALIHMPMQPRGSTRVEAGALHTGMDAAAVRRTLEQALQVVPHARGLNNHMGSAATADPALMQLLMQELKARHLLFLDSRTTAATVAESTARRFGVPTLRRTVFLDDNNSLTKVQAEFQRAVSMARHKGWAVAIGHPRPNTLKVLQEGLAHLPADVQLISLRALIAELPADGKPPAASTGTGTGTGTGKHNRAPSSGLRQPGPIIEPTRTSTPATTEANSTAEPSTAPNKPNRTPSNETGVVGLEQLDLLPAPTSVPPYRHLPLLRGQRED</sequence>
<reference evidence="2" key="1">
    <citation type="submission" date="2021-03" db="EMBL/GenBank/DDBJ databases">
        <title>Plesiomonas shigelloides zfcc0051, isolated from zebrafish feces.</title>
        <authorList>
            <person name="Vanderhoek Z."/>
            <person name="Gaulke C."/>
        </authorList>
    </citation>
    <scope>NUCLEOTIDE SEQUENCE</scope>
    <source>
        <strain evidence="2">Zfcc0051</strain>
    </source>
</reference>
<dbReference type="PANTHER" id="PTHR30105">
    <property type="entry name" value="UNCHARACTERIZED YIBQ-RELATED"/>
    <property type="match status" value="1"/>
</dbReference>
<comment type="caution">
    <text evidence="2">The sequence shown here is derived from an EMBL/GenBank/DDBJ whole genome shotgun (WGS) entry which is preliminary data.</text>
</comment>
<evidence type="ECO:0000313" key="2">
    <source>
        <dbReference type="EMBL" id="MBO1108490.1"/>
    </source>
</evidence>
<dbReference type="RefSeq" id="WP_207542106.1">
    <property type="nucleotide sequence ID" value="NZ_JAFNAA010000009.1"/>
</dbReference>
<dbReference type="InterPro" id="IPR011330">
    <property type="entry name" value="Glyco_hydro/deAcase_b/a-brl"/>
</dbReference>
<gene>
    <name evidence="2" type="ORF">J2R62_09675</name>
</gene>
<accession>A0A8I2B513</accession>
<dbReference type="EMBL" id="JAFNAA010000009">
    <property type="protein sequence ID" value="MBO1108490.1"/>
    <property type="molecule type" value="Genomic_DNA"/>
</dbReference>
<feature type="region of interest" description="Disordered" evidence="1">
    <location>
        <begin position="288"/>
        <end position="389"/>
    </location>
</feature>
<proteinExistence type="predicted"/>